<dbReference type="EMBL" id="RBKU01000001">
    <property type="protein sequence ID" value="RKR84451.1"/>
    <property type="molecule type" value="Genomic_DNA"/>
</dbReference>
<evidence type="ECO:0000256" key="1">
    <source>
        <dbReference type="SAM" id="SignalP"/>
    </source>
</evidence>
<protein>
    <submittedName>
        <fullName evidence="2">Uncharacterized protein</fullName>
    </submittedName>
</protein>
<evidence type="ECO:0000313" key="2">
    <source>
        <dbReference type="EMBL" id="RKR84451.1"/>
    </source>
</evidence>
<dbReference type="PROSITE" id="PS51257">
    <property type="entry name" value="PROKAR_LIPOPROTEIN"/>
    <property type="match status" value="1"/>
</dbReference>
<feature type="signal peptide" evidence="1">
    <location>
        <begin position="1"/>
        <end position="18"/>
    </location>
</feature>
<keyword evidence="3" id="KW-1185">Reference proteome</keyword>
<reference evidence="2 3" key="1">
    <citation type="submission" date="2018-10" db="EMBL/GenBank/DDBJ databases">
        <title>Genomic Encyclopedia of Archaeal and Bacterial Type Strains, Phase II (KMG-II): from individual species to whole genera.</title>
        <authorList>
            <person name="Goeker M."/>
        </authorList>
    </citation>
    <scope>NUCLEOTIDE SEQUENCE [LARGE SCALE GENOMIC DNA]</scope>
    <source>
        <strain evidence="2 3">DSM 18602</strain>
    </source>
</reference>
<organism evidence="2 3">
    <name type="scientific">Mucilaginibacter gracilis</name>
    <dbReference type="NCBI Taxonomy" id="423350"/>
    <lineage>
        <taxon>Bacteria</taxon>
        <taxon>Pseudomonadati</taxon>
        <taxon>Bacteroidota</taxon>
        <taxon>Sphingobacteriia</taxon>
        <taxon>Sphingobacteriales</taxon>
        <taxon>Sphingobacteriaceae</taxon>
        <taxon>Mucilaginibacter</taxon>
    </lineage>
</organism>
<comment type="caution">
    <text evidence="2">The sequence shown here is derived from an EMBL/GenBank/DDBJ whole genome shotgun (WGS) entry which is preliminary data.</text>
</comment>
<evidence type="ECO:0000313" key="3">
    <source>
        <dbReference type="Proteomes" id="UP000268007"/>
    </source>
</evidence>
<dbReference type="AlphaFoldDB" id="A0A495J6V5"/>
<accession>A0A495J6V5</accession>
<name>A0A495J6V5_9SPHI</name>
<sequence length="360" mass="38548">MKKLYYLLALIAVGFASCDPLSQTYKDIDAKPAASTLTFSTTTTYASGDAAKTGLSALLNTKYGNLAEGSTASITFPYSTTVVIPTAPDFLLSHVGYTAVAADYSGTSFTTAQAVTFLTAKYPTPVANQLVVLTYNYLESGVTPSTGVITTDSYMFLSGIWTKIYTLSAAQYTAAGRGTNLYFVTNDLPNIPGVLSSLLLDDPMIPTPKVGDVKYVSYKYNGTSQNVLALMFDGTKWADQATFAFLKLNGTWVPDPTVYVNEPAAANNPDYLYLQTTTIGTDAARAGTARYGDFELRTSNAAVWQADEITRALAAILLHKFPTATVGVPYKITYVTYPGSSTTVSTTFIFNGTAFVIPPQ</sequence>
<proteinExistence type="predicted"/>
<dbReference type="RefSeq" id="WP_121200087.1">
    <property type="nucleotide sequence ID" value="NZ_RBKU01000001.1"/>
</dbReference>
<dbReference type="OrthoDB" id="1013052at2"/>
<feature type="chain" id="PRO_5019820599" evidence="1">
    <location>
        <begin position="19"/>
        <end position="360"/>
    </location>
</feature>
<keyword evidence="1" id="KW-0732">Signal</keyword>
<dbReference type="Proteomes" id="UP000268007">
    <property type="component" value="Unassembled WGS sequence"/>
</dbReference>
<gene>
    <name evidence="2" type="ORF">BDD43_4688</name>
</gene>